<reference evidence="1 2" key="1">
    <citation type="journal article" date="2024" name="Plant J.">
        <title>Genome sequences and population genomics reveal climatic adaptation and genomic divergence between two closely related sweetgum species.</title>
        <authorList>
            <person name="Xu W.Q."/>
            <person name="Ren C.Q."/>
            <person name="Zhang X.Y."/>
            <person name="Comes H.P."/>
            <person name="Liu X.H."/>
            <person name="Li Y.G."/>
            <person name="Kettle C.J."/>
            <person name="Jalonen R."/>
            <person name="Gaisberger H."/>
            <person name="Ma Y.Z."/>
            <person name="Qiu Y.X."/>
        </authorList>
    </citation>
    <scope>NUCLEOTIDE SEQUENCE [LARGE SCALE GENOMIC DNA]</scope>
    <source>
        <strain evidence="1">Hangzhou</strain>
    </source>
</reference>
<gene>
    <name evidence="1" type="ORF">L1049_019614</name>
</gene>
<comment type="caution">
    <text evidence="1">The sequence shown here is derived from an EMBL/GenBank/DDBJ whole genome shotgun (WGS) entry which is preliminary data.</text>
</comment>
<organism evidence="1 2">
    <name type="scientific">Liquidambar formosana</name>
    <name type="common">Formosan gum</name>
    <dbReference type="NCBI Taxonomy" id="63359"/>
    <lineage>
        <taxon>Eukaryota</taxon>
        <taxon>Viridiplantae</taxon>
        <taxon>Streptophyta</taxon>
        <taxon>Embryophyta</taxon>
        <taxon>Tracheophyta</taxon>
        <taxon>Spermatophyta</taxon>
        <taxon>Magnoliopsida</taxon>
        <taxon>eudicotyledons</taxon>
        <taxon>Gunneridae</taxon>
        <taxon>Pentapetalae</taxon>
        <taxon>Saxifragales</taxon>
        <taxon>Altingiaceae</taxon>
        <taxon>Liquidambar</taxon>
    </lineage>
</organism>
<keyword evidence="2" id="KW-1185">Reference proteome</keyword>
<accession>A0AAP0SBW5</accession>
<dbReference type="AlphaFoldDB" id="A0AAP0SBW5"/>
<evidence type="ECO:0000313" key="1">
    <source>
        <dbReference type="EMBL" id="KAK9291665.1"/>
    </source>
</evidence>
<dbReference type="EMBL" id="JBBPBK010000001">
    <property type="protein sequence ID" value="KAK9291665.1"/>
    <property type="molecule type" value="Genomic_DNA"/>
</dbReference>
<proteinExistence type="predicted"/>
<dbReference type="Proteomes" id="UP001415857">
    <property type="component" value="Unassembled WGS sequence"/>
</dbReference>
<evidence type="ECO:0000313" key="2">
    <source>
        <dbReference type="Proteomes" id="UP001415857"/>
    </source>
</evidence>
<sequence length="95" mass="10738">MVKYSHDLEGDAFHSGDLKGQYNKMQAFAYLVFPNSIISVLRQGSSLVEGEPMEHGIITSVAHGVMLGLCLLFEQDQNWDTALMNFQECQKRKDE</sequence>
<name>A0AAP0SBW5_LIQFO</name>
<protein>
    <submittedName>
        <fullName evidence="1">Uncharacterized protein</fullName>
    </submittedName>
</protein>